<keyword evidence="3" id="KW-1185">Reference proteome</keyword>
<reference evidence="2 3" key="1">
    <citation type="submission" date="2023-06" db="EMBL/GenBank/DDBJ databases">
        <title>Actinomycetospora Odt1-22.</title>
        <authorList>
            <person name="Supong K."/>
        </authorList>
    </citation>
    <scope>NUCLEOTIDE SEQUENCE [LARGE SCALE GENOMIC DNA]</scope>
    <source>
        <strain evidence="2 3">Odt1-22</strain>
    </source>
</reference>
<evidence type="ECO:0000313" key="3">
    <source>
        <dbReference type="Proteomes" id="UP001231924"/>
    </source>
</evidence>
<dbReference type="Proteomes" id="UP001231924">
    <property type="component" value="Unassembled WGS sequence"/>
</dbReference>
<organism evidence="2 3">
    <name type="scientific">Actinomycetospora termitidis</name>
    <dbReference type="NCBI Taxonomy" id="3053470"/>
    <lineage>
        <taxon>Bacteria</taxon>
        <taxon>Bacillati</taxon>
        <taxon>Actinomycetota</taxon>
        <taxon>Actinomycetes</taxon>
        <taxon>Pseudonocardiales</taxon>
        <taxon>Pseudonocardiaceae</taxon>
        <taxon>Actinomycetospora</taxon>
    </lineage>
</organism>
<evidence type="ECO:0000256" key="1">
    <source>
        <dbReference type="SAM" id="MobiDB-lite"/>
    </source>
</evidence>
<sequence length="64" mass="5962">MPGTCTRVPGADVAVGSSVPALPVAVAPGPVVVVTASDDPGGASVDGDPRVGIGQPSGTEVPVA</sequence>
<comment type="caution">
    <text evidence="2">The sequence shown here is derived from an EMBL/GenBank/DDBJ whole genome shotgun (WGS) entry which is preliminary data.</text>
</comment>
<proteinExistence type="predicted"/>
<protein>
    <submittedName>
        <fullName evidence="2">Uncharacterized protein</fullName>
    </submittedName>
</protein>
<name>A0ABT7MHT3_9PSEU</name>
<feature type="region of interest" description="Disordered" evidence="1">
    <location>
        <begin position="37"/>
        <end position="64"/>
    </location>
</feature>
<evidence type="ECO:0000313" key="2">
    <source>
        <dbReference type="EMBL" id="MDL5160237.1"/>
    </source>
</evidence>
<gene>
    <name evidence="2" type="ORF">QRT03_30000</name>
</gene>
<dbReference type="RefSeq" id="WP_286056848.1">
    <property type="nucleotide sequence ID" value="NZ_JASVWF010000010.1"/>
</dbReference>
<dbReference type="EMBL" id="JASVWF010000010">
    <property type="protein sequence ID" value="MDL5160237.1"/>
    <property type="molecule type" value="Genomic_DNA"/>
</dbReference>
<accession>A0ABT7MHT3</accession>